<gene>
    <name evidence="1" type="ORF">FHS22_006839</name>
</gene>
<dbReference type="RefSeq" id="WP_184948252.1">
    <property type="nucleotide sequence ID" value="NZ_BAAAWZ010000001.1"/>
</dbReference>
<sequence>MRFLLRRRRPNAATVVFDEVTGAVCDPACRAEAVMERARATVWLTR</sequence>
<comment type="caution">
    <text evidence="1">The sequence shown here is derived from an EMBL/GenBank/DDBJ whole genome shotgun (WGS) entry which is preliminary data.</text>
</comment>
<keyword evidence="2" id="KW-1185">Reference proteome</keyword>
<dbReference type="Proteomes" id="UP000562352">
    <property type="component" value="Unassembled WGS sequence"/>
</dbReference>
<proteinExistence type="predicted"/>
<reference evidence="1 2" key="1">
    <citation type="submission" date="2020-08" db="EMBL/GenBank/DDBJ databases">
        <title>Genomic Encyclopedia of Type Strains, Phase III (KMG-III): the genomes of soil and plant-associated and newly described type strains.</title>
        <authorList>
            <person name="Whitman W."/>
        </authorList>
    </citation>
    <scope>NUCLEOTIDE SEQUENCE [LARGE SCALE GENOMIC DNA]</scope>
    <source>
        <strain evidence="1 2">CECT 3303</strain>
    </source>
</reference>
<name>A0A841DA87_PLAVE</name>
<protein>
    <submittedName>
        <fullName evidence="1">Uncharacterized protein</fullName>
    </submittedName>
</protein>
<dbReference type="AlphaFoldDB" id="A0A841DA87"/>
<accession>A0A841DA87</accession>
<evidence type="ECO:0000313" key="1">
    <source>
        <dbReference type="EMBL" id="MBB5967532.1"/>
    </source>
</evidence>
<evidence type="ECO:0000313" key="2">
    <source>
        <dbReference type="Proteomes" id="UP000562352"/>
    </source>
</evidence>
<organism evidence="1 2">
    <name type="scientific">Planomonospora venezuelensis</name>
    <dbReference type="NCBI Taxonomy" id="1999"/>
    <lineage>
        <taxon>Bacteria</taxon>
        <taxon>Bacillati</taxon>
        <taxon>Actinomycetota</taxon>
        <taxon>Actinomycetes</taxon>
        <taxon>Streptosporangiales</taxon>
        <taxon>Streptosporangiaceae</taxon>
        <taxon>Planomonospora</taxon>
    </lineage>
</organism>
<dbReference type="EMBL" id="JACHJJ010000034">
    <property type="protein sequence ID" value="MBB5967532.1"/>
    <property type="molecule type" value="Genomic_DNA"/>
</dbReference>